<comment type="caution">
    <text evidence="2">The sequence shown here is derived from an EMBL/GenBank/DDBJ whole genome shotgun (WGS) entry which is preliminary data.</text>
</comment>
<evidence type="ECO:0000259" key="1">
    <source>
        <dbReference type="Pfam" id="PF13577"/>
    </source>
</evidence>
<evidence type="ECO:0000313" key="3">
    <source>
        <dbReference type="Proteomes" id="UP000264036"/>
    </source>
</evidence>
<organism evidence="2 3">
    <name type="scientific">Advenella kashmirensis</name>
    <dbReference type="NCBI Taxonomy" id="310575"/>
    <lineage>
        <taxon>Bacteria</taxon>
        <taxon>Pseudomonadati</taxon>
        <taxon>Pseudomonadota</taxon>
        <taxon>Betaproteobacteria</taxon>
        <taxon>Burkholderiales</taxon>
        <taxon>Alcaligenaceae</taxon>
    </lineage>
</organism>
<proteinExistence type="predicted"/>
<dbReference type="Pfam" id="PF13577">
    <property type="entry name" value="SnoaL_4"/>
    <property type="match status" value="1"/>
</dbReference>
<reference evidence="2 3" key="1">
    <citation type="journal article" date="2018" name="Nat. Biotechnol.">
        <title>A standardized bacterial taxonomy based on genome phylogeny substantially revises the tree of life.</title>
        <authorList>
            <person name="Parks D.H."/>
            <person name="Chuvochina M."/>
            <person name="Waite D.W."/>
            <person name="Rinke C."/>
            <person name="Skarshewski A."/>
            <person name="Chaumeil P.A."/>
            <person name="Hugenholtz P."/>
        </authorList>
    </citation>
    <scope>NUCLEOTIDE SEQUENCE [LARGE SCALE GENOMIC DNA]</scope>
    <source>
        <strain evidence="2">UBA10707</strain>
    </source>
</reference>
<dbReference type="SUPFAM" id="SSF54427">
    <property type="entry name" value="NTF2-like"/>
    <property type="match status" value="1"/>
</dbReference>
<protein>
    <recommendedName>
        <fullName evidence="1">SnoaL-like domain-containing protein</fullName>
    </recommendedName>
</protein>
<dbReference type="Proteomes" id="UP000264036">
    <property type="component" value="Unassembled WGS sequence"/>
</dbReference>
<feature type="domain" description="SnoaL-like" evidence="1">
    <location>
        <begin position="9"/>
        <end position="133"/>
    </location>
</feature>
<name>A0A356LBZ7_9BURK</name>
<dbReference type="EMBL" id="DOEK01000004">
    <property type="protein sequence ID" value="HBP28045.1"/>
    <property type="molecule type" value="Genomic_DNA"/>
</dbReference>
<accession>A0A356LBZ7</accession>
<sequence>MNHERDSTVAAVRNLYARQAHLIDSGQHDDWAHTFTPDGQFHSPTYGQPAVGYEQLAGISNAFGQAALKSGERHRHLVDNIWVVECDAASAQVRAYLSIVATKEAGETRILRIVTLDDQLAMTEQGWQVRRRTVTY</sequence>
<dbReference type="Gene3D" id="3.10.450.50">
    <property type="match status" value="1"/>
</dbReference>
<dbReference type="InterPro" id="IPR037401">
    <property type="entry name" value="SnoaL-like"/>
</dbReference>
<gene>
    <name evidence="2" type="ORF">DD666_01350</name>
</gene>
<evidence type="ECO:0000313" key="2">
    <source>
        <dbReference type="EMBL" id="HBP28045.1"/>
    </source>
</evidence>
<dbReference type="InterPro" id="IPR032710">
    <property type="entry name" value="NTF2-like_dom_sf"/>
</dbReference>
<dbReference type="AlphaFoldDB" id="A0A356LBZ7"/>